<gene>
    <name evidence="1" type="ORF">GCM10007380_26330</name>
</gene>
<dbReference type="EMBL" id="BMHB01000001">
    <property type="protein sequence ID" value="GGI15112.1"/>
    <property type="molecule type" value="Genomic_DNA"/>
</dbReference>
<dbReference type="RefSeq" id="WP_087999909.1">
    <property type="nucleotide sequence ID" value="NZ_BMHB01000001.1"/>
</dbReference>
<sequence length="61" mass="6823">MALYRITAFEQSGESIVDEQFEANTDLEAKKFGEEKLAILGALDKTHRCISPTGKLLLFHP</sequence>
<evidence type="ECO:0000313" key="2">
    <source>
        <dbReference type="Proteomes" id="UP000626244"/>
    </source>
</evidence>
<organism evidence="1 2">
    <name type="scientific">Gottfriedia solisilvae</name>
    <dbReference type="NCBI Taxonomy" id="1516104"/>
    <lineage>
        <taxon>Bacteria</taxon>
        <taxon>Bacillati</taxon>
        <taxon>Bacillota</taxon>
        <taxon>Bacilli</taxon>
        <taxon>Bacillales</taxon>
        <taxon>Bacillaceae</taxon>
        <taxon>Gottfriedia</taxon>
    </lineage>
</organism>
<reference evidence="2" key="1">
    <citation type="journal article" date="2019" name="Int. J. Syst. Evol. Microbiol.">
        <title>The Global Catalogue of Microorganisms (GCM) 10K type strain sequencing project: providing services to taxonomists for standard genome sequencing and annotation.</title>
        <authorList>
            <consortium name="The Broad Institute Genomics Platform"/>
            <consortium name="The Broad Institute Genome Sequencing Center for Infectious Disease"/>
            <person name="Wu L."/>
            <person name="Ma J."/>
        </authorList>
    </citation>
    <scope>NUCLEOTIDE SEQUENCE [LARGE SCALE GENOMIC DNA]</scope>
    <source>
        <strain evidence="2">CGMCC 1.14993</strain>
    </source>
</reference>
<dbReference type="InterPro" id="IPR025544">
    <property type="entry name" value="YhzD"/>
</dbReference>
<name>A0A8J3EZC1_9BACI</name>
<comment type="caution">
    <text evidence="1">The sequence shown here is derived from an EMBL/GenBank/DDBJ whole genome shotgun (WGS) entry which is preliminary data.</text>
</comment>
<accession>A0A8J3EZC1</accession>
<dbReference type="AlphaFoldDB" id="A0A8J3EZC1"/>
<dbReference type="Proteomes" id="UP000626244">
    <property type="component" value="Unassembled WGS sequence"/>
</dbReference>
<protein>
    <recommendedName>
        <fullName evidence="3">YhzD-like protein</fullName>
    </recommendedName>
</protein>
<evidence type="ECO:0000313" key="1">
    <source>
        <dbReference type="EMBL" id="GGI15112.1"/>
    </source>
</evidence>
<keyword evidence="2" id="KW-1185">Reference proteome</keyword>
<dbReference type="Pfam" id="PF14120">
    <property type="entry name" value="YhzD"/>
    <property type="match status" value="1"/>
</dbReference>
<proteinExistence type="predicted"/>
<evidence type="ECO:0008006" key="3">
    <source>
        <dbReference type="Google" id="ProtNLM"/>
    </source>
</evidence>
<dbReference type="OrthoDB" id="2355652at2"/>